<sequence length="233" mass="25871">MIVPVDLIVAVVMISARPAVSVPPGLKSPLNRQRRQRPPTWQRQKQIRLPSLDIGPDRDRPRPRPDRPGRSRTSRRICVLSLQAPWRSPLISYPTSPPTCPVPPNITILRSLEDLCSSSVSLSMSPARRPNGRYHPQPLSAPVLCAARRPRAGVAFTRGAQVALHKGPASLPQVVSRGEKTWSFNNHDCMQMPCHQPLKLVLTHSNPPHRLEPRPPAAAAAHSTMLTQIDYYP</sequence>
<evidence type="ECO:0000256" key="2">
    <source>
        <dbReference type="SAM" id="SignalP"/>
    </source>
</evidence>
<keyword evidence="2" id="KW-0732">Signal</keyword>
<protein>
    <submittedName>
        <fullName evidence="3">Uncharacterized protein</fullName>
    </submittedName>
</protein>
<reference evidence="3" key="1">
    <citation type="journal article" date="2020" name="Stud. Mycol.">
        <title>101 Dothideomycetes genomes: a test case for predicting lifestyles and emergence of pathogens.</title>
        <authorList>
            <person name="Haridas S."/>
            <person name="Albert R."/>
            <person name="Binder M."/>
            <person name="Bloem J."/>
            <person name="Labutti K."/>
            <person name="Salamov A."/>
            <person name="Andreopoulos B."/>
            <person name="Baker S."/>
            <person name="Barry K."/>
            <person name="Bills G."/>
            <person name="Bluhm B."/>
            <person name="Cannon C."/>
            <person name="Castanera R."/>
            <person name="Culley D."/>
            <person name="Daum C."/>
            <person name="Ezra D."/>
            <person name="Gonzalez J."/>
            <person name="Henrissat B."/>
            <person name="Kuo A."/>
            <person name="Liang C."/>
            <person name="Lipzen A."/>
            <person name="Lutzoni F."/>
            <person name="Magnuson J."/>
            <person name="Mondo S."/>
            <person name="Nolan M."/>
            <person name="Ohm R."/>
            <person name="Pangilinan J."/>
            <person name="Park H.-J."/>
            <person name="Ramirez L."/>
            <person name="Alfaro M."/>
            <person name="Sun H."/>
            <person name="Tritt A."/>
            <person name="Yoshinaga Y."/>
            <person name="Zwiers L.-H."/>
            <person name="Turgeon B."/>
            <person name="Goodwin S."/>
            <person name="Spatafora J."/>
            <person name="Crous P."/>
            <person name="Grigoriev I."/>
        </authorList>
    </citation>
    <scope>NUCLEOTIDE SEQUENCE</scope>
    <source>
        <strain evidence="3">CBS 122367</strain>
    </source>
</reference>
<feature type="compositionally biased region" description="Basic and acidic residues" evidence="1">
    <location>
        <begin position="55"/>
        <end position="69"/>
    </location>
</feature>
<feature type="signal peptide" evidence="2">
    <location>
        <begin position="1"/>
        <end position="21"/>
    </location>
</feature>
<evidence type="ECO:0000256" key="1">
    <source>
        <dbReference type="SAM" id="MobiDB-lite"/>
    </source>
</evidence>
<feature type="region of interest" description="Disordered" evidence="1">
    <location>
        <begin position="22"/>
        <end position="74"/>
    </location>
</feature>
<organism evidence="3 4">
    <name type="scientific">Lentithecium fluviatile CBS 122367</name>
    <dbReference type="NCBI Taxonomy" id="1168545"/>
    <lineage>
        <taxon>Eukaryota</taxon>
        <taxon>Fungi</taxon>
        <taxon>Dikarya</taxon>
        <taxon>Ascomycota</taxon>
        <taxon>Pezizomycotina</taxon>
        <taxon>Dothideomycetes</taxon>
        <taxon>Pleosporomycetidae</taxon>
        <taxon>Pleosporales</taxon>
        <taxon>Massarineae</taxon>
        <taxon>Lentitheciaceae</taxon>
        <taxon>Lentithecium</taxon>
    </lineage>
</organism>
<evidence type="ECO:0000313" key="4">
    <source>
        <dbReference type="Proteomes" id="UP000799291"/>
    </source>
</evidence>
<accession>A0A6G1INZ5</accession>
<dbReference type="Proteomes" id="UP000799291">
    <property type="component" value="Unassembled WGS sequence"/>
</dbReference>
<proteinExistence type="predicted"/>
<feature type="chain" id="PRO_5026103123" evidence="2">
    <location>
        <begin position="22"/>
        <end position="233"/>
    </location>
</feature>
<gene>
    <name evidence="3" type="ORF">K458DRAFT_114416</name>
</gene>
<name>A0A6G1INZ5_9PLEO</name>
<evidence type="ECO:0000313" key="3">
    <source>
        <dbReference type="EMBL" id="KAF2679818.1"/>
    </source>
</evidence>
<keyword evidence="4" id="KW-1185">Reference proteome</keyword>
<dbReference type="AlphaFoldDB" id="A0A6G1INZ5"/>
<dbReference type="EMBL" id="MU005601">
    <property type="protein sequence ID" value="KAF2679818.1"/>
    <property type="molecule type" value="Genomic_DNA"/>
</dbReference>